<dbReference type="PANTHER" id="PTHR43290:SF2">
    <property type="entry name" value="MEVALONATE KINASE"/>
    <property type="match status" value="1"/>
</dbReference>
<dbReference type="InterPro" id="IPR020568">
    <property type="entry name" value="Ribosomal_Su5_D2-typ_SF"/>
</dbReference>
<keyword evidence="6" id="KW-0067">ATP-binding</keyword>
<feature type="domain" description="GHMP kinase N-terminal" evidence="10">
    <location>
        <begin position="72"/>
        <end position="148"/>
    </location>
</feature>
<dbReference type="RefSeq" id="WP_156413277.1">
    <property type="nucleotide sequence ID" value="NZ_JBHSQC010000015.1"/>
</dbReference>
<dbReference type="Gene3D" id="3.30.230.10">
    <property type="match status" value="1"/>
</dbReference>
<evidence type="ECO:0000256" key="5">
    <source>
        <dbReference type="ARBA" id="ARBA00022777"/>
    </source>
</evidence>
<dbReference type="SUPFAM" id="SSF55060">
    <property type="entry name" value="GHMP Kinase, C-terminal domain"/>
    <property type="match status" value="1"/>
</dbReference>
<keyword evidence="3 12" id="KW-0808">Transferase</keyword>
<accession>A0ABW4NML4</accession>
<evidence type="ECO:0000256" key="3">
    <source>
        <dbReference type="ARBA" id="ARBA00022679"/>
    </source>
</evidence>
<evidence type="ECO:0000256" key="1">
    <source>
        <dbReference type="ARBA" id="ARBA00022490"/>
    </source>
</evidence>
<keyword evidence="4" id="KW-0547">Nucleotide-binding</keyword>
<dbReference type="Proteomes" id="UP001597285">
    <property type="component" value="Unassembled WGS sequence"/>
</dbReference>
<keyword evidence="2" id="KW-0444">Lipid biosynthesis</keyword>
<keyword evidence="7" id="KW-0460">Magnesium</keyword>
<dbReference type="PRINTS" id="PR00959">
    <property type="entry name" value="MEVGALKINASE"/>
</dbReference>
<comment type="caution">
    <text evidence="12">The sequence shown here is derived from an EMBL/GenBank/DDBJ whole genome shotgun (WGS) entry which is preliminary data.</text>
</comment>
<dbReference type="InterPro" id="IPR013750">
    <property type="entry name" value="GHMP_kinase_C_dom"/>
</dbReference>
<evidence type="ECO:0000256" key="2">
    <source>
        <dbReference type="ARBA" id="ARBA00022516"/>
    </source>
</evidence>
<sequence length="313" mass="32870">MKATGTSNGKIILMGEHSVVYGEPAVALPFLATSIETTVTKTSGTVTLDCVFYQGALSKAPERLLNLVAVITETAARLNQPLQDFNITIKSTIPPERGMGSSAAVAVATIRALYRFFEEPLSHGVLLELTNISETIAHGNPSGLDAAMTSGQDPLFFIKGQPFVPFPLNLTAYLVVADTGISGQTKEAVNSIADLYKTAPELTHTAIATLGRLAEQAKVAIEGNKPVELGVHMNQAHEQLAFLGVSNRMLDDLVQVAVKTGALGAKLTGGGRGGCMIALTADKETAAAVSSALLDAGAVNTWTYQMGDDKRDD</sequence>
<comment type="pathway">
    <text evidence="9">Isoprenoid biosynthesis; isopentenyl diphosphate biosynthesis via mevalonate pathway; isopentenyl diphosphate from (R)-mevalonate: step 1/3.</text>
</comment>
<keyword evidence="5 12" id="KW-0418">Kinase</keyword>
<keyword evidence="8" id="KW-0443">Lipid metabolism</keyword>
<protein>
    <submittedName>
        <fullName evidence="12">Mevalonate kinase</fullName>
        <ecNumber evidence="12">2.7.1.36</ecNumber>
    </submittedName>
</protein>
<dbReference type="InterPro" id="IPR006204">
    <property type="entry name" value="GHMP_kinase_N_dom"/>
</dbReference>
<dbReference type="EMBL" id="JBHUFF010000008">
    <property type="protein sequence ID" value="MFD1798747.1"/>
    <property type="molecule type" value="Genomic_DNA"/>
</dbReference>
<dbReference type="InterPro" id="IPR036554">
    <property type="entry name" value="GHMP_kinase_C_sf"/>
</dbReference>
<evidence type="ECO:0000256" key="4">
    <source>
        <dbReference type="ARBA" id="ARBA00022741"/>
    </source>
</evidence>
<dbReference type="Pfam" id="PF08544">
    <property type="entry name" value="GHMP_kinases_C"/>
    <property type="match status" value="1"/>
</dbReference>
<evidence type="ECO:0000256" key="9">
    <source>
        <dbReference type="ARBA" id="ARBA00029438"/>
    </source>
</evidence>
<dbReference type="PANTHER" id="PTHR43290">
    <property type="entry name" value="MEVALONATE KINASE"/>
    <property type="match status" value="1"/>
</dbReference>
<dbReference type="Pfam" id="PF00288">
    <property type="entry name" value="GHMP_kinases_N"/>
    <property type="match status" value="1"/>
</dbReference>
<dbReference type="EC" id="2.7.1.36" evidence="12"/>
<feature type="domain" description="GHMP kinase C-terminal" evidence="11">
    <location>
        <begin position="220"/>
        <end position="296"/>
    </location>
</feature>
<dbReference type="NCBIfam" id="TIGR00549">
    <property type="entry name" value="mevalon_kin"/>
    <property type="match status" value="1"/>
</dbReference>
<keyword evidence="13" id="KW-1185">Reference proteome</keyword>
<dbReference type="InterPro" id="IPR014721">
    <property type="entry name" value="Ribsml_uS5_D2-typ_fold_subgr"/>
</dbReference>
<dbReference type="Gene3D" id="3.30.70.890">
    <property type="entry name" value="GHMP kinase, C-terminal domain"/>
    <property type="match status" value="1"/>
</dbReference>
<dbReference type="InterPro" id="IPR006205">
    <property type="entry name" value="Mev_gal_kin"/>
</dbReference>
<dbReference type="GO" id="GO:0004496">
    <property type="term" value="F:mevalonate kinase activity"/>
    <property type="evidence" value="ECO:0007669"/>
    <property type="project" value="UniProtKB-EC"/>
</dbReference>
<evidence type="ECO:0000256" key="7">
    <source>
        <dbReference type="ARBA" id="ARBA00022842"/>
    </source>
</evidence>
<reference evidence="13" key="1">
    <citation type="journal article" date="2019" name="Int. J. Syst. Evol. Microbiol.">
        <title>The Global Catalogue of Microorganisms (GCM) 10K type strain sequencing project: providing services to taxonomists for standard genome sequencing and annotation.</title>
        <authorList>
            <consortium name="The Broad Institute Genomics Platform"/>
            <consortium name="The Broad Institute Genome Sequencing Center for Infectious Disease"/>
            <person name="Wu L."/>
            <person name="Ma J."/>
        </authorList>
    </citation>
    <scope>NUCLEOTIDE SEQUENCE [LARGE SCALE GENOMIC DNA]</scope>
    <source>
        <strain evidence="13">KCTC 42143</strain>
    </source>
</reference>
<gene>
    <name evidence="12" type="primary">mvk</name>
    <name evidence="12" type="ORF">ACFSBK_02590</name>
</gene>
<keyword evidence="1" id="KW-0963">Cytoplasm</keyword>
<organism evidence="12 13">
    <name type="scientific">Carnobacterium antarcticum</name>
    <dbReference type="NCBI Taxonomy" id="2126436"/>
    <lineage>
        <taxon>Bacteria</taxon>
        <taxon>Bacillati</taxon>
        <taxon>Bacillota</taxon>
        <taxon>Bacilli</taxon>
        <taxon>Lactobacillales</taxon>
        <taxon>Carnobacteriaceae</taxon>
        <taxon>Carnobacterium</taxon>
    </lineage>
</organism>
<proteinExistence type="predicted"/>
<dbReference type="SUPFAM" id="SSF54211">
    <property type="entry name" value="Ribosomal protein S5 domain 2-like"/>
    <property type="match status" value="1"/>
</dbReference>
<evidence type="ECO:0000259" key="11">
    <source>
        <dbReference type="Pfam" id="PF08544"/>
    </source>
</evidence>
<evidence type="ECO:0000313" key="13">
    <source>
        <dbReference type="Proteomes" id="UP001597285"/>
    </source>
</evidence>
<evidence type="ECO:0000256" key="8">
    <source>
        <dbReference type="ARBA" id="ARBA00023098"/>
    </source>
</evidence>
<evidence type="ECO:0000313" key="12">
    <source>
        <dbReference type="EMBL" id="MFD1798747.1"/>
    </source>
</evidence>
<evidence type="ECO:0000256" key="6">
    <source>
        <dbReference type="ARBA" id="ARBA00022840"/>
    </source>
</evidence>
<name>A0ABW4NML4_9LACT</name>
<evidence type="ECO:0000259" key="10">
    <source>
        <dbReference type="Pfam" id="PF00288"/>
    </source>
</evidence>